<keyword evidence="3" id="KW-1185">Reference proteome</keyword>
<gene>
    <name evidence="2" type="ORF">NC653_020706</name>
</gene>
<evidence type="ECO:0000256" key="1">
    <source>
        <dbReference type="SAM" id="MobiDB-lite"/>
    </source>
</evidence>
<feature type="compositionally biased region" description="Basic residues" evidence="1">
    <location>
        <begin position="54"/>
        <end position="65"/>
    </location>
</feature>
<comment type="caution">
    <text evidence="2">The sequence shown here is derived from an EMBL/GenBank/DDBJ whole genome shotgun (WGS) entry which is preliminary data.</text>
</comment>
<feature type="compositionally biased region" description="Basic and acidic residues" evidence="1">
    <location>
        <begin position="25"/>
        <end position="36"/>
    </location>
</feature>
<feature type="compositionally biased region" description="Polar residues" evidence="1">
    <location>
        <begin position="38"/>
        <end position="53"/>
    </location>
</feature>
<dbReference type="AlphaFoldDB" id="A0AAD6QCR2"/>
<dbReference type="EMBL" id="JAQIZT010000008">
    <property type="protein sequence ID" value="KAJ6987531.1"/>
    <property type="molecule type" value="Genomic_DNA"/>
</dbReference>
<name>A0AAD6QCR2_9ROSI</name>
<reference evidence="2" key="1">
    <citation type="journal article" date="2023" name="Mol. Ecol. Resour.">
        <title>Chromosome-level genome assembly of a triploid poplar Populus alba 'Berolinensis'.</title>
        <authorList>
            <person name="Chen S."/>
            <person name="Yu Y."/>
            <person name="Wang X."/>
            <person name="Wang S."/>
            <person name="Zhang T."/>
            <person name="Zhou Y."/>
            <person name="He R."/>
            <person name="Meng N."/>
            <person name="Wang Y."/>
            <person name="Liu W."/>
            <person name="Liu Z."/>
            <person name="Liu J."/>
            <person name="Guo Q."/>
            <person name="Huang H."/>
            <person name="Sederoff R.R."/>
            <person name="Wang G."/>
            <person name="Qu G."/>
            <person name="Chen S."/>
        </authorList>
    </citation>
    <scope>NUCLEOTIDE SEQUENCE</scope>
    <source>
        <strain evidence="2">SC-2020</strain>
    </source>
</reference>
<evidence type="ECO:0000313" key="3">
    <source>
        <dbReference type="Proteomes" id="UP001164929"/>
    </source>
</evidence>
<feature type="region of interest" description="Disordered" evidence="1">
    <location>
        <begin position="25"/>
        <end position="65"/>
    </location>
</feature>
<evidence type="ECO:0000313" key="2">
    <source>
        <dbReference type="EMBL" id="KAJ6987531.1"/>
    </source>
</evidence>
<sequence>MRCIHNHLWITENIVSVQWYSEKERKETPGKGDVIHMRSSSSCSNESDGQHSSRGVKTKNLRRDE</sequence>
<proteinExistence type="predicted"/>
<organism evidence="2 3">
    <name type="scientific">Populus alba x Populus x berolinensis</name>
    <dbReference type="NCBI Taxonomy" id="444605"/>
    <lineage>
        <taxon>Eukaryota</taxon>
        <taxon>Viridiplantae</taxon>
        <taxon>Streptophyta</taxon>
        <taxon>Embryophyta</taxon>
        <taxon>Tracheophyta</taxon>
        <taxon>Spermatophyta</taxon>
        <taxon>Magnoliopsida</taxon>
        <taxon>eudicotyledons</taxon>
        <taxon>Gunneridae</taxon>
        <taxon>Pentapetalae</taxon>
        <taxon>rosids</taxon>
        <taxon>fabids</taxon>
        <taxon>Malpighiales</taxon>
        <taxon>Salicaceae</taxon>
        <taxon>Saliceae</taxon>
        <taxon>Populus</taxon>
    </lineage>
</organism>
<dbReference type="Proteomes" id="UP001164929">
    <property type="component" value="Chromosome 8"/>
</dbReference>
<accession>A0AAD6QCR2</accession>
<protein>
    <submittedName>
        <fullName evidence="2">Uncharacterized protein</fullName>
    </submittedName>
</protein>